<name>A0AA38IFH8_9CUCU</name>
<proteinExistence type="predicted"/>
<organism evidence="2 3">
    <name type="scientific">Zophobas morio</name>
    <dbReference type="NCBI Taxonomy" id="2755281"/>
    <lineage>
        <taxon>Eukaryota</taxon>
        <taxon>Metazoa</taxon>
        <taxon>Ecdysozoa</taxon>
        <taxon>Arthropoda</taxon>
        <taxon>Hexapoda</taxon>
        <taxon>Insecta</taxon>
        <taxon>Pterygota</taxon>
        <taxon>Neoptera</taxon>
        <taxon>Endopterygota</taxon>
        <taxon>Coleoptera</taxon>
        <taxon>Polyphaga</taxon>
        <taxon>Cucujiformia</taxon>
        <taxon>Tenebrionidae</taxon>
        <taxon>Zophobas</taxon>
    </lineage>
</organism>
<keyword evidence="3" id="KW-1185">Reference proteome</keyword>
<dbReference type="AlphaFoldDB" id="A0AA38IFH8"/>
<reference evidence="2" key="1">
    <citation type="journal article" date="2023" name="G3 (Bethesda)">
        <title>Whole genome assemblies of Zophobas morio and Tenebrio molitor.</title>
        <authorList>
            <person name="Kaur S."/>
            <person name="Stinson S.A."/>
            <person name="diCenzo G.C."/>
        </authorList>
    </citation>
    <scope>NUCLEOTIDE SEQUENCE</scope>
    <source>
        <strain evidence="2">QUZm001</strain>
    </source>
</reference>
<gene>
    <name evidence="2" type="ORF">Zmor_014148</name>
</gene>
<dbReference type="EMBL" id="JALNTZ010000004">
    <property type="protein sequence ID" value="KAJ3655000.1"/>
    <property type="molecule type" value="Genomic_DNA"/>
</dbReference>
<feature type="region of interest" description="Disordered" evidence="1">
    <location>
        <begin position="1"/>
        <end position="34"/>
    </location>
</feature>
<protein>
    <submittedName>
        <fullName evidence="2">Uncharacterized protein</fullName>
    </submittedName>
</protein>
<evidence type="ECO:0000313" key="3">
    <source>
        <dbReference type="Proteomes" id="UP001168821"/>
    </source>
</evidence>
<evidence type="ECO:0000256" key="1">
    <source>
        <dbReference type="SAM" id="MobiDB-lite"/>
    </source>
</evidence>
<evidence type="ECO:0000313" key="2">
    <source>
        <dbReference type="EMBL" id="KAJ3655000.1"/>
    </source>
</evidence>
<sequence length="81" mass="9513">MWTKQNGKSDSSSKGYNKAKRGHNKQEVQYTSSSLPFLPMLRNCRLERSSQRRHQTLDTQQINTLACDDFDQCQFTKTQKR</sequence>
<feature type="compositionally biased region" description="Polar residues" evidence="1">
    <location>
        <begin position="1"/>
        <end position="15"/>
    </location>
</feature>
<comment type="caution">
    <text evidence="2">The sequence shown here is derived from an EMBL/GenBank/DDBJ whole genome shotgun (WGS) entry which is preliminary data.</text>
</comment>
<dbReference type="Proteomes" id="UP001168821">
    <property type="component" value="Unassembled WGS sequence"/>
</dbReference>
<accession>A0AA38IFH8</accession>